<accession>A0A2T5ANT3</accession>
<dbReference type="Proteomes" id="UP000241247">
    <property type="component" value="Unassembled WGS sequence"/>
</dbReference>
<dbReference type="EMBL" id="PZZZ01000012">
    <property type="protein sequence ID" value="PTM88396.1"/>
    <property type="molecule type" value="Genomic_DNA"/>
</dbReference>
<gene>
    <name evidence="1" type="ORF">C7449_11229</name>
</gene>
<sequence>MLFKPEQGFRDYIEVAQGNVTASIAEPSPLLAGVERFCDFFQKDLLAGEQELTPTAAFLLMHSFMLYEASVATALTGHAVAIYPLLRTALESACYGYLMRSDTAVEALWLNRHKSDADMKAARKTFTSAVKEVAAAIDKKEPNTGKADLINLAYQGAIDWGAHPNPYSIHHHMEAPKDIGTHVQVNLTGLHPRGSLEYDRSLLACLDFGMLLGIVIAHSLSTISKDTVRKLQELNDMKEALLESEYPDTYAAMGPLKR</sequence>
<protein>
    <submittedName>
        <fullName evidence="1">Uncharacterized protein</fullName>
    </submittedName>
</protein>
<evidence type="ECO:0000313" key="1">
    <source>
        <dbReference type="EMBL" id="PTM88396.1"/>
    </source>
</evidence>
<dbReference type="AlphaFoldDB" id="A0A2T5ANT3"/>
<keyword evidence="2" id="KW-1185">Reference proteome</keyword>
<dbReference type="OrthoDB" id="7593277at2"/>
<reference evidence="1 2" key="1">
    <citation type="submission" date="2018-04" db="EMBL/GenBank/DDBJ databases">
        <title>Genomic Encyclopedia of Type Strains, Phase IV (KMG-IV): sequencing the most valuable type-strain genomes for metagenomic binning, comparative biology and taxonomic classification.</title>
        <authorList>
            <person name="Goeker M."/>
        </authorList>
    </citation>
    <scope>NUCLEOTIDE SEQUENCE [LARGE SCALE GENOMIC DNA]</scope>
    <source>
        <strain evidence="1 2">DSM 7138</strain>
    </source>
</reference>
<evidence type="ECO:0000313" key="2">
    <source>
        <dbReference type="Proteomes" id="UP000241247"/>
    </source>
</evidence>
<name>A0A2T5ANT3_MYCDI</name>
<organism evidence="1 2">
    <name type="scientific">Mycoplana dimorpha</name>
    <dbReference type="NCBI Taxonomy" id="28320"/>
    <lineage>
        <taxon>Bacteria</taxon>
        <taxon>Pseudomonadati</taxon>
        <taxon>Pseudomonadota</taxon>
        <taxon>Alphaproteobacteria</taxon>
        <taxon>Hyphomicrobiales</taxon>
        <taxon>Rhizobiaceae</taxon>
        <taxon>Mycoplana</taxon>
    </lineage>
</organism>
<comment type="caution">
    <text evidence="1">The sequence shown here is derived from an EMBL/GenBank/DDBJ whole genome shotgun (WGS) entry which is preliminary data.</text>
</comment>
<dbReference type="RefSeq" id="WP_108004819.1">
    <property type="nucleotide sequence ID" value="NZ_JBHEEX010000023.1"/>
</dbReference>
<proteinExistence type="predicted"/>